<dbReference type="Pfam" id="PF01381">
    <property type="entry name" value="HTH_3"/>
    <property type="match status" value="1"/>
</dbReference>
<evidence type="ECO:0000313" key="3">
    <source>
        <dbReference type="EMBL" id="ASJ25733.1"/>
    </source>
</evidence>
<proteinExistence type="predicted"/>
<dbReference type="Proteomes" id="UP000197424">
    <property type="component" value="Chromosome"/>
</dbReference>
<dbReference type="SUPFAM" id="SSF47413">
    <property type="entry name" value="lambda repressor-like DNA-binding domains"/>
    <property type="match status" value="1"/>
</dbReference>
<dbReference type="InterPro" id="IPR010982">
    <property type="entry name" value="Lambda_DNA-bd_dom_sf"/>
</dbReference>
<dbReference type="PROSITE" id="PS50943">
    <property type="entry name" value="HTH_CROC1"/>
    <property type="match status" value="1"/>
</dbReference>
<dbReference type="GO" id="GO:0003700">
    <property type="term" value="F:DNA-binding transcription factor activity"/>
    <property type="evidence" value="ECO:0007669"/>
    <property type="project" value="TreeGrafter"/>
</dbReference>
<dbReference type="InterPro" id="IPR001387">
    <property type="entry name" value="Cro/C1-type_HTH"/>
</dbReference>
<name>A0A248LNJ0_9NEIS</name>
<dbReference type="InterPro" id="IPR050807">
    <property type="entry name" value="TransReg_Diox_bact_type"/>
</dbReference>
<feature type="domain" description="HTH cro/C1-type" evidence="2">
    <location>
        <begin position="9"/>
        <end position="64"/>
    </location>
</feature>
<organism evidence="3 4">
    <name type="scientific">Laribacter hongkongensis</name>
    <dbReference type="NCBI Taxonomy" id="168471"/>
    <lineage>
        <taxon>Bacteria</taxon>
        <taxon>Pseudomonadati</taxon>
        <taxon>Pseudomonadota</taxon>
        <taxon>Betaproteobacteria</taxon>
        <taxon>Neisseriales</taxon>
        <taxon>Aquaspirillaceae</taxon>
        <taxon>Laribacter</taxon>
    </lineage>
</organism>
<dbReference type="AlphaFoldDB" id="A0A248LNJ0"/>
<dbReference type="CDD" id="cd00093">
    <property type="entry name" value="HTH_XRE"/>
    <property type="match status" value="1"/>
</dbReference>
<dbReference type="RefSeq" id="WP_056929737.1">
    <property type="nucleotide sequence ID" value="NZ_CP022115.1"/>
</dbReference>
<sequence length="108" mass="12199">MATPLGDKIRRLRREQKLSLDALAAAAGMSKSYLWELENNDDANPTMEKLASIAAVLNVTPEFLAHNELADQPEDAFDKAFFRNYKTLKPETKHQLLEILKTLKKTQG</sequence>
<gene>
    <name evidence="3" type="primary">sinR</name>
    <name evidence="3" type="ORF">LHGZ1_2902</name>
</gene>
<evidence type="ECO:0000256" key="1">
    <source>
        <dbReference type="ARBA" id="ARBA00023125"/>
    </source>
</evidence>
<dbReference type="SMART" id="SM00530">
    <property type="entry name" value="HTH_XRE"/>
    <property type="match status" value="1"/>
</dbReference>
<dbReference type="EMBL" id="CP022115">
    <property type="protein sequence ID" value="ASJ25733.1"/>
    <property type="molecule type" value="Genomic_DNA"/>
</dbReference>
<dbReference type="OrthoDB" id="73827at2"/>
<protein>
    <submittedName>
        <fullName evidence="3">HTH-type transcriptional regulator SinR</fullName>
    </submittedName>
</protein>
<dbReference type="GO" id="GO:0003677">
    <property type="term" value="F:DNA binding"/>
    <property type="evidence" value="ECO:0007669"/>
    <property type="project" value="UniProtKB-KW"/>
</dbReference>
<evidence type="ECO:0000313" key="4">
    <source>
        <dbReference type="Proteomes" id="UP000197424"/>
    </source>
</evidence>
<dbReference type="PANTHER" id="PTHR46797:SF1">
    <property type="entry name" value="METHYLPHOSPHONATE SYNTHASE"/>
    <property type="match status" value="1"/>
</dbReference>
<dbReference type="Gene3D" id="1.10.260.40">
    <property type="entry name" value="lambda repressor-like DNA-binding domains"/>
    <property type="match status" value="1"/>
</dbReference>
<accession>A0A248LNJ0</accession>
<dbReference type="GO" id="GO:0005829">
    <property type="term" value="C:cytosol"/>
    <property type="evidence" value="ECO:0007669"/>
    <property type="project" value="TreeGrafter"/>
</dbReference>
<reference evidence="4" key="1">
    <citation type="submission" date="2017-06" db="EMBL/GenBank/DDBJ databases">
        <title>Whole genome sequence of Laribacter hongkongensis LHGZ1.</title>
        <authorList>
            <person name="Chen D."/>
            <person name="Wu H."/>
            <person name="Chen J."/>
        </authorList>
    </citation>
    <scope>NUCLEOTIDE SEQUENCE [LARGE SCALE GENOMIC DNA]</scope>
    <source>
        <strain evidence="4">LHGZ1</strain>
    </source>
</reference>
<evidence type="ECO:0000259" key="2">
    <source>
        <dbReference type="PROSITE" id="PS50943"/>
    </source>
</evidence>
<keyword evidence="1" id="KW-0238">DNA-binding</keyword>
<dbReference type="PANTHER" id="PTHR46797">
    <property type="entry name" value="HTH-TYPE TRANSCRIPTIONAL REGULATOR"/>
    <property type="match status" value="1"/>
</dbReference>